<dbReference type="Gene3D" id="1.25.40.10">
    <property type="entry name" value="Tetratricopeptide repeat domain"/>
    <property type="match status" value="1"/>
</dbReference>
<name>A0A9P7Z6U8_9HELO</name>
<feature type="compositionally biased region" description="Basic and acidic residues" evidence="1">
    <location>
        <begin position="114"/>
        <end position="126"/>
    </location>
</feature>
<feature type="compositionally biased region" description="Low complexity" evidence="1">
    <location>
        <begin position="80"/>
        <end position="106"/>
    </location>
</feature>
<dbReference type="InterPro" id="IPR011990">
    <property type="entry name" value="TPR-like_helical_dom_sf"/>
</dbReference>
<dbReference type="SUPFAM" id="SSF81901">
    <property type="entry name" value="HCP-like"/>
    <property type="match status" value="1"/>
</dbReference>
<accession>A0A9P7Z6U8</accession>
<feature type="compositionally biased region" description="Polar residues" evidence="1">
    <location>
        <begin position="54"/>
        <end position="66"/>
    </location>
</feature>
<dbReference type="EMBL" id="MU253823">
    <property type="protein sequence ID" value="KAG9245958.1"/>
    <property type="molecule type" value="Genomic_DNA"/>
</dbReference>
<feature type="compositionally biased region" description="Basic and acidic residues" evidence="1">
    <location>
        <begin position="1"/>
        <end position="28"/>
    </location>
</feature>
<dbReference type="Proteomes" id="UP000887226">
    <property type="component" value="Unassembled WGS sequence"/>
</dbReference>
<evidence type="ECO:0000256" key="1">
    <source>
        <dbReference type="SAM" id="MobiDB-lite"/>
    </source>
</evidence>
<dbReference type="SMART" id="SM00671">
    <property type="entry name" value="SEL1"/>
    <property type="match status" value="3"/>
</dbReference>
<keyword evidence="3" id="KW-1185">Reference proteome</keyword>
<comment type="caution">
    <text evidence="2">The sequence shown here is derived from an EMBL/GenBank/DDBJ whole genome shotgun (WGS) entry which is preliminary data.</text>
</comment>
<organism evidence="2 3">
    <name type="scientific">Calycina marina</name>
    <dbReference type="NCBI Taxonomy" id="1763456"/>
    <lineage>
        <taxon>Eukaryota</taxon>
        <taxon>Fungi</taxon>
        <taxon>Dikarya</taxon>
        <taxon>Ascomycota</taxon>
        <taxon>Pezizomycotina</taxon>
        <taxon>Leotiomycetes</taxon>
        <taxon>Helotiales</taxon>
        <taxon>Pezizellaceae</taxon>
        <taxon>Calycina</taxon>
    </lineage>
</organism>
<reference evidence="2" key="1">
    <citation type="journal article" date="2021" name="IMA Fungus">
        <title>Genomic characterization of three marine fungi, including Emericellopsis atlantica sp. nov. with signatures of a generalist lifestyle and marine biomass degradation.</title>
        <authorList>
            <person name="Hagestad O.C."/>
            <person name="Hou L."/>
            <person name="Andersen J.H."/>
            <person name="Hansen E.H."/>
            <person name="Altermark B."/>
            <person name="Li C."/>
            <person name="Kuhnert E."/>
            <person name="Cox R.J."/>
            <person name="Crous P.W."/>
            <person name="Spatafora J.W."/>
            <person name="Lail K."/>
            <person name="Amirebrahimi M."/>
            <person name="Lipzen A."/>
            <person name="Pangilinan J."/>
            <person name="Andreopoulos W."/>
            <person name="Hayes R.D."/>
            <person name="Ng V."/>
            <person name="Grigoriev I.V."/>
            <person name="Jackson S.A."/>
            <person name="Sutton T.D.S."/>
            <person name="Dobson A.D.W."/>
            <person name="Rama T."/>
        </authorList>
    </citation>
    <scope>NUCLEOTIDE SEQUENCE</scope>
    <source>
        <strain evidence="2">TRa3180A</strain>
    </source>
</reference>
<protein>
    <submittedName>
        <fullName evidence="2">Cell cycle inhibitor</fullName>
    </submittedName>
</protein>
<sequence>MYRDRMSFRDILKKKEKLGEGGGKKEKNQQPSPPPPGEEPEFQFTFMRSDTHTQEIISPPTFSSVESVDALSPTEEPQESRLSGLFRGRSRAASTASKASATSTTSERPKNHKRLSERLQLRRKESNSSAVPQDLPEIRIGEDSTDATGIESQWEARATKLAKKNELERSHPSSPMASAADLGSFRDISIGGKEGAVVASKQTDDNIQDAIRLHEAGDLETSTKMFGRLADPNGENNALSQVLYGLALRHGWGCVSDPAKAVSYLSAAASNAASVEELALQAGMKKGGAAKGELVLAIFELANCFRHGWGVPVDKFAAKQYYETAANLGDTDAMNEIAWCYNEGFGCKKDRYASARYYRLAEKGGNKTLGNTWIWKDKYNQGSSRK</sequence>
<feature type="region of interest" description="Disordered" evidence="1">
    <location>
        <begin position="1"/>
        <end position="151"/>
    </location>
</feature>
<dbReference type="AlphaFoldDB" id="A0A9P7Z6U8"/>
<proteinExistence type="predicted"/>
<dbReference type="PANTHER" id="PTHR43628:SF1">
    <property type="entry name" value="CHITIN SYNTHASE REGULATORY FACTOR 2-RELATED"/>
    <property type="match status" value="1"/>
</dbReference>
<dbReference type="PANTHER" id="PTHR43628">
    <property type="entry name" value="ACTIVATOR OF C KINASE PROTEIN 1-RELATED"/>
    <property type="match status" value="1"/>
</dbReference>
<dbReference type="GO" id="GO:0010972">
    <property type="term" value="P:negative regulation of G2/M transition of mitotic cell cycle"/>
    <property type="evidence" value="ECO:0007669"/>
    <property type="project" value="TreeGrafter"/>
</dbReference>
<gene>
    <name evidence="2" type="ORF">BJ878DRAFT_499100</name>
</gene>
<evidence type="ECO:0000313" key="3">
    <source>
        <dbReference type="Proteomes" id="UP000887226"/>
    </source>
</evidence>
<dbReference type="InterPro" id="IPR052945">
    <property type="entry name" value="Mitotic_Regulator"/>
</dbReference>
<dbReference type="InterPro" id="IPR006597">
    <property type="entry name" value="Sel1-like"/>
</dbReference>
<evidence type="ECO:0000313" key="2">
    <source>
        <dbReference type="EMBL" id="KAG9245958.1"/>
    </source>
</evidence>
<dbReference type="GO" id="GO:0032153">
    <property type="term" value="C:cell division site"/>
    <property type="evidence" value="ECO:0007669"/>
    <property type="project" value="TreeGrafter"/>
</dbReference>
<dbReference type="OrthoDB" id="2148946at2759"/>
<dbReference type="Pfam" id="PF08238">
    <property type="entry name" value="Sel1"/>
    <property type="match status" value="3"/>
</dbReference>